<reference evidence="6 7" key="1">
    <citation type="journal article" name="Sci. Rep.">
        <title>Genome-scale phylogenetic analyses confirm Olpidium as the closest living zoosporic fungus to the non-flagellated, terrestrial fungi.</title>
        <authorList>
            <person name="Chang Y."/>
            <person name="Rochon D."/>
            <person name="Sekimoto S."/>
            <person name="Wang Y."/>
            <person name="Chovatia M."/>
            <person name="Sandor L."/>
            <person name="Salamov A."/>
            <person name="Grigoriev I.V."/>
            <person name="Stajich J.E."/>
            <person name="Spatafora J.W."/>
        </authorList>
    </citation>
    <scope>NUCLEOTIDE SEQUENCE [LARGE SCALE GENOMIC DNA]</scope>
    <source>
        <strain evidence="6">S191</strain>
    </source>
</reference>
<dbReference type="InterPro" id="IPR006368">
    <property type="entry name" value="GDP_Man_deHydtase"/>
</dbReference>
<comment type="caution">
    <text evidence="6">The sequence shown here is derived from an EMBL/GenBank/DDBJ whole genome shotgun (WGS) entry which is preliminary data.</text>
</comment>
<dbReference type="Gene3D" id="3.90.25.10">
    <property type="entry name" value="UDP-galactose 4-epimerase, domain 1"/>
    <property type="match status" value="2"/>
</dbReference>
<dbReference type="OrthoDB" id="10253554at2759"/>
<comment type="cofactor">
    <cofactor evidence="1">
        <name>NADP(+)</name>
        <dbReference type="ChEBI" id="CHEBI:58349"/>
    </cofactor>
</comment>
<evidence type="ECO:0000256" key="3">
    <source>
        <dbReference type="ARBA" id="ARBA00011989"/>
    </source>
</evidence>
<dbReference type="EC" id="4.2.1.47" evidence="3"/>
<sequence>MYACNGVLFNHESPRRGRTFVTRKISRAVANIHLGKQDCLYLGNIDSKRDWGHARDYIEGMWLMLQQDEPKDFVLATGEMHTVREYYRPTEVDLLLGNPAKAKKELGWVRKVTFDDLVKEMTLADVDGSKVAKIN</sequence>
<dbReference type="Pfam" id="PF16363">
    <property type="entry name" value="GDP_Man_Dehyd"/>
    <property type="match status" value="1"/>
</dbReference>
<dbReference type="GO" id="GO:0042351">
    <property type="term" value="P:'de novo' GDP-L-fucose biosynthetic process"/>
    <property type="evidence" value="ECO:0007669"/>
    <property type="project" value="TreeGrafter"/>
</dbReference>
<dbReference type="EMBL" id="JAEFCI010011881">
    <property type="protein sequence ID" value="KAG5456355.1"/>
    <property type="molecule type" value="Genomic_DNA"/>
</dbReference>
<evidence type="ECO:0000256" key="1">
    <source>
        <dbReference type="ARBA" id="ARBA00001937"/>
    </source>
</evidence>
<dbReference type="PANTHER" id="PTHR43715">
    <property type="entry name" value="GDP-MANNOSE 4,6-DEHYDRATASE"/>
    <property type="match status" value="1"/>
</dbReference>
<keyword evidence="4" id="KW-0456">Lyase</keyword>
<dbReference type="AlphaFoldDB" id="A0A8H7ZNE9"/>
<dbReference type="InterPro" id="IPR016040">
    <property type="entry name" value="NAD(P)-bd_dom"/>
</dbReference>
<dbReference type="Proteomes" id="UP000673691">
    <property type="component" value="Unassembled WGS sequence"/>
</dbReference>
<accession>A0A8H7ZNE9</accession>
<evidence type="ECO:0000256" key="2">
    <source>
        <dbReference type="ARBA" id="ARBA00009263"/>
    </source>
</evidence>
<name>A0A8H7ZNE9_9FUNG</name>
<dbReference type="Gene3D" id="3.40.50.720">
    <property type="entry name" value="NAD(P)-binding Rossmann-like Domain"/>
    <property type="match status" value="2"/>
</dbReference>
<feature type="domain" description="NAD(P)-binding" evidence="5">
    <location>
        <begin position="1"/>
        <end position="86"/>
    </location>
</feature>
<evidence type="ECO:0000256" key="4">
    <source>
        <dbReference type="ARBA" id="ARBA00023239"/>
    </source>
</evidence>
<evidence type="ECO:0000259" key="5">
    <source>
        <dbReference type="Pfam" id="PF16363"/>
    </source>
</evidence>
<dbReference type="PANTHER" id="PTHR43715:SF1">
    <property type="entry name" value="GDP-MANNOSE 4,6 DEHYDRATASE"/>
    <property type="match status" value="1"/>
</dbReference>
<dbReference type="InterPro" id="IPR036291">
    <property type="entry name" value="NAD(P)-bd_dom_sf"/>
</dbReference>
<evidence type="ECO:0000313" key="6">
    <source>
        <dbReference type="EMBL" id="KAG5456355.1"/>
    </source>
</evidence>
<comment type="similarity">
    <text evidence="2">Belongs to the NAD(P)-dependent epimerase/dehydratase family. GDP-mannose 4,6-dehydratase subfamily.</text>
</comment>
<keyword evidence="7" id="KW-1185">Reference proteome</keyword>
<evidence type="ECO:0000313" key="7">
    <source>
        <dbReference type="Proteomes" id="UP000673691"/>
    </source>
</evidence>
<organism evidence="6 7">
    <name type="scientific">Olpidium bornovanus</name>
    <dbReference type="NCBI Taxonomy" id="278681"/>
    <lineage>
        <taxon>Eukaryota</taxon>
        <taxon>Fungi</taxon>
        <taxon>Fungi incertae sedis</taxon>
        <taxon>Olpidiomycota</taxon>
        <taxon>Olpidiomycotina</taxon>
        <taxon>Olpidiomycetes</taxon>
        <taxon>Olpidiales</taxon>
        <taxon>Olpidiaceae</taxon>
        <taxon>Olpidium</taxon>
    </lineage>
</organism>
<gene>
    <name evidence="6" type="ORF">BJ554DRAFT_3928</name>
</gene>
<proteinExistence type="inferred from homology"/>
<dbReference type="SUPFAM" id="SSF51735">
    <property type="entry name" value="NAD(P)-binding Rossmann-fold domains"/>
    <property type="match status" value="1"/>
</dbReference>
<protein>
    <recommendedName>
        <fullName evidence="3">GDP-mannose 4,6-dehydratase</fullName>
        <ecNumber evidence="3">4.2.1.47</ecNumber>
    </recommendedName>
</protein>
<dbReference type="GO" id="GO:0008446">
    <property type="term" value="F:GDP-mannose 4,6-dehydratase activity"/>
    <property type="evidence" value="ECO:0007669"/>
    <property type="project" value="UniProtKB-EC"/>
</dbReference>